<feature type="compositionally biased region" description="Low complexity" evidence="1">
    <location>
        <begin position="528"/>
        <end position="546"/>
    </location>
</feature>
<dbReference type="Proteomes" id="UP000521872">
    <property type="component" value="Unassembled WGS sequence"/>
</dbReference>
<gene>
    <name evidence="3" type="ORF">D9613_009889</name>
</gene>
<dbReference type="GO" id="GO:0005524">
    <property type="term" value="F:ATP binding"/>
    <property type="evidence" value="ECO:0007669"/>
    <property type="project" value="InterPro"/>
</dbReference>
<dbReference type="InterPro" id="IPR000719">
    <property type="entry name" value="Prot_kinase_dom"/>
</dbReference>
<keyword evidence="4" id="KW-1185">Reference proteome</keyword>
<evidence type="ECO:0000313" key="3">
    <source>
        <dbReference type="EMBL" id="KAF4618470.1"/>
    </source>
</evidence>
<organism evidence="3 4">
    <name type="scientific">Agrocybe pediades</name>
    <dbReference type="NCBI Taxonomy" id="84607"/>
    <lineage>
        <taxon>Eukaryota</taxon>
        <taxon>Fungi</taxon>
        <taxon>Dikarya</taxon>
        <taxon>Basidiomycota</taxon>
        <taxon>Agaricomycotina</taxon>
        <taxon>Agaricomycetes</taxon>
        <taxon>Agaricomycetidae</taxon>
        <taxon>Agaricales</taxon>
        <taxon>Agaricineae</taxon>
        <taxon>Strophariaceae</taxon>
        <taxon>Agrocybe</taxon>
    </lineage>
</organism>
<comment type="caution">
    <text evidence="3">The sequence shown here is derived from an EMBL/GenBank/DDBJ whole genome shotgun (WGS) entry which is preliminary data.</text>
</comment>
<evidence type="ECO:0000259" key="2">
    <source>
        <dbReference type="PROSITE" id="PS50011"/>
    </source>
</evidence>
<feature type="compositionally biased region" description="Pro residues" evidence="1">
    <location>
        <begin position="517"/>
        <end position="527"/>
    </location>
</feature>
<name>A0A8H4QVV1_9AGAR</name>
<dbReference type="GO" id="GO:0004672">
    <property type="term" value="F:protein kinase activity"/>
    <property type="evidence" value="ECO:0007669"/>
    <property type="project" value="InterPro"/>
</dbReference>
<feature type="region of interest" description="Disordered" evidence="1">
    <location>
        <begin position="505"/>
        <end position="548"/>
    </location>
</feature>
<feature type="domain" description="Protein kinase" evidence="2">
    <location>
        <begin position="64"/>
        <end position="364"/>
    </location>
</feature>
<reference evidence="3 4" key="1">
    <citation type="submission" date="2019-12" db="EMBL/GenBank/DDBJ databases">
        <authorList>
            <person name="Floudas D."/>
            <person name="Bentzer J."/>
            <person name="Ahren D."/>
            <person name="Johansson T."/>
            <person name="Persson P."/>
            <person name="Tunlid A."/>
        </authorList>
    </citation>
    <scope>NUCLEOTIDE SEQUENCE [LARGE SCALE GENOMIC DNA]</scope>
    <source>
        <strain evidence="3 4">CBS 102.39</strain>
    </source>
</reference>
<evidence type="ECO:0000256" key="1">
    <source>
        <dbReference type="SAM" id="MobiDB-lite"/>
    </source>
</evidence>
<evidence type="ECO:0000313" key="4">
    <source>
        <dbReference type="Proteomes" id="UP000521872"/>
    </source>
</evidence>
<proteinExistence type="predicted"/>
<dbReference type="InterPro" id="IPR011009">
    <property type="entry name" value="Kinase-like_dom_sf"/>
</dbReference>
<feature type="compositionally biased region" description="Polar residues" evidence="1">
    <location>
        <begin position="356"/>
        <end position="368"/>
    </location>
</feature>
<accession>A0A8H4QVV1</accession>
<sequence length="570" mass="64013">MPSSLSTNLQDDSRYMLSREDLEWAELQPFLLKRGYQLPPRYRPNWKPSWKKRRLWGSKLPWHYADASSFYNPKLVDAVRVSDRKKVVLKRVNPQEEVAALEYLHSPELEKDPRNNTVPLLDVIRHPERDDIVIIVMPMLYLFESPSVPFEFVSEILEALDQFLKGLEFLHEQQIAHRDACMLNLMMDATKVLPGGFHFAEPTCKPGGKGLVKPRSRSSVGPIKYYFIDYELALYYPGNEHDSYGRMGQDKTVPEFADEHALYDPFKLDVYQMGGVVQQLIARYGLSFLEDLEAQMRCRDPGKRPTAAEAYNKFSDIVKQLPPDEKSRKITRKPKEIGEPILRGPEKYEKPADSEAFTNSSQQINSLDSPHARPADTLDTNSAEVAGPIVRIHVPGTDSSIDESTMPAEGLHIAAQDTCKLDLDHSAFDISQSFDTSFSAISLHSDTATRSIHTTQSIDTAPTSIEMHDVASACFASGTHSIRTAQSIDTMPTSVGSAQSQHIAEDSQIVDTTKPEAPSPPSEPPIVPLVSPHMPSPASAAGPAKSIPTTRRNHRWWTFLFTNIKRSFRS</sequence>
<protein>
    <recommendedName>
        <fullName evidence="2">Protein kinase domain-containing protein</fullName>
    </recommendedName>
</protein>
<feature type="region of interest" description="Disordered" evidence="1">
    <location>
        <begin position="345"/>
        <end position="379"/>
    </location>
</feature>
<dbReference type="EMBL" id="JAACJL010000017">
    <property type="protein sequence ID" value="KAF4618470.1"/>
    <property type="molecule type" value="Genomic_DNA"/>
</dbReference>
<dbReference type="SUPFAM" id="SSF56112">
    <property type="entry name" value="Protein kinase-like (PK-like)"/>
    <property type="match status" value="1"/>
</dbReference>
<dbReference type="AlphaFoldDB" id="A0A8H4QVV1"/>
<dbReference type="PROSITE" id="PS50011">
    <property type="entry name" value="PROTEIN_KINASE_DOM"/>
    <property type="match status" value="1"/>
</dbReference>
<dbReference type="Gene3D" id="1.10.510.10">
    <property type="entry name" value="Transferase(Phosphotransferase) domain 1"/>
    <property type="match status" value="1"/>
</dbReference>